<protein>
    <submittedName>
        <fullName evidence="1">Uncharacterized protein</fullName>
    </submittedName>
</protein>
<dbReference type="EMBL" id="LT670844">
    <property type="protein sequence ID" value="SHJ30963.1"/>
    <property type="molecule type" value="Genomic_DNA"/>
</dbReference>
<dbReference type="AlphaFoldDB" id="A0A1M6I9C5"/>
<name>A0A1M6I9C5_9BRAD</name>
<reference evidence="1 2" key="1">
    <citation type="submission" date="2016-11" db="EMBL/GenBank/DDBJ databases">
        <authorList>
            <person name="Jaros S."/>
            <person name="Januszkiewicz K."/>
            <person name="Wedrychowicz H."/>
        </authorList>
    </citation>
    <scope>NUCLEOTIDE SEQUENCE [LARGE SCALE GENOMIC DNA]</scope>
    <source>
        <strain evidence="1 2">GAS499</strain>
    </source>
</reference>
<evidence type="ECO:0000313" key="2">
    <source>
        <dbReference type="Proteomes" id="UP000189935"/>
    </source>
</evidence>
<evidence type="ECO:0000313" key="1">
    <source>
        <dbReference type="EMBL" id="SHJ30963.1"/>
    </source>
</evidence>
<gene>
    <name evidence="1" type="ORF">SAMN05444159_0266</name>
</gene>
<sequence>MSRSFRSNTFYKVAPLSSREDFGRHFCPQENRRCLAGLSFEETIEFEALEALPPLDDNGNVGWTFEGEPTTPREKRWLELYRKHELALRPKRR</sequence>
<dbReference type="Proteomes" id="UP000189935">
    <property type="component" value="Chromosome I"/>
</dbReference>
<organism evidence="1 2">
    <name type="scientific">Bradyrhizobium lablabi</name>
    <dbReference type="NCBI Taxonomy" id="722472"/>
    <lineage>
        <taxon>Bacteria</taxon>
        <taxon>Pseudomonadati</taxon>
        <taxon>Pseudomonadota</taxon>
        <taxon>Alphaproteobacteria</taxon>
        <taxon>Hyphomicrobiales</taxon>
        <taxon>Nitrobacteraceae</taxon>
        <taxon>Bradyrhizobium</taxon>
    </lineage>
</organism>
<accession>A0A1M6I9C5</accession>
<proteinExistence type="predicted"/>
<dbReference type="RefSeq" id="WP_197688404.1">
    <property type="nucleotide sequence ID" value="NZ_LT670844.1"/>
</dbReference>